<sequence>MSNREKSCATPFKTMIGGQALIEGIMMMGPEKKAVVVRKPDGGLEEKVDDRVLIKDKYPILGLPFIRGIFSFGSSMANGVKALMYSASFFPEDEEEPEEPSKFELWLEEHLGSEKAASFFVTLAVILGMAFSVGLFILLPTALVGAGAALAGGMPMWLRNLLEGVVRVVIFVGYLILCSRMKDIRRVFSYHGAEHKTIFCYEKGLPLTVENVRAQPRHHPRCGTSFLFVVIVVAILVSSVVFSFIEVTNTFARMGLHLLMLPIVVGITYEINRFVGAHDNILCRAVRAPGLWMQNFTTFEPDDSMIEVGIRSLTLVLPSEKGKDAW</sequence>
<reference evidence="2 3" key="1">
    <citation type="submission" date="2024-03" db="EMBL/GenBank/DDBJ databases">
        <title>Human intestinal bacterial collection.</title>
        <authorList>
            <person name="Pauvert C."/>
            <person name="Hitch T.C.A."/>
            <person name="Clavel T."/>
        </authorList>
    </citation>
    <scope>NUCLEOTIDE SEQUENCE [LARGE SCALE GENOMIC DNA]</scope>
    <source>
        <strain evidence="2 3">CLA-AP-H29</strain>
    </source>
</reference>
<organism evidence="2 3">
    <name type="scientific">Pseudoflavonifractor intestinihominis</name>
    <dbReference type="NCBI Taxonomy" id="3133171"/>
    <lineage>
        <taxon>Bacteria</taxon>
        <taxon>Bacillati</taxon>
        <taxon>Bacillota</taxon>
        <taxon>Clostridia</taxon>
        <taxon>Eubacteriales</taxon>
        <taxon>Oscillospiraceae</taxon>
        <taxon>Pseudoflavonifractor</taxon>
    </lineage>
</organism>
<comment type="caution">
    <text evidence="2">The sequence shown here is derived from an EMBL/GenBank/DDBJ whole genome shotgun (WGS) entry which is preliminary data.</text>
</comment>
<dbReference type="RefSeq" id="WP_349231178.1">
    <property type="nucleotide sequence ID" value="NZ_JBBMFK010000005.1"/>
</dbReference>
<keyword evidence="1" id="KW-0812">Transmembrane</keyword>
<keyword evidence="3" id="KW-1185">Reference proteome</keyword>
<protein>
    <submittedName>
        <fullName evidence="2">DUF1385 domain-containing protein</fullName>
    </submittedName>
</protein>
<feature type="transmembrane region" description="Helical" evidence="1">
    <location>
        <begin position="119"/>
        <end position="151"/>
    </location>
</feature>
<evidence type="ECO:0000313" key="2">
    <source>
        <dbReference type="EMBL" id="MEQ2442769.1"/>
    </source>
</evidence>
<proteinExistence type="predicted"/>
<dbReference type="PANTHER" id="PTHR42867">
    <property type="entry name" value="MEMBRANE PROTEIN-RELATED"/>
    <property type="match status" value="1"/>
</dbReference>
<gene>
    <name evidence="2" type="ORF">WMO64_04740</name>
</gene>
<feature type="transmembrane region" description="Helical" evidence="1">
    <location>
        <begin position="251"/>
        <end position="269"/>
    </location>
</feature>
<accession>A0ABV1E7D8</accession>
<evidence type="ECO:0000313" key="3">
    <source>
        <dbReference type="Proteomes" id="UP001464378"/>
    </source>
</evidence>
<dbReference type="EMBL" id="JBBMFK010000005">
    <property type="protein sequence ID" value="MEQ2442769.1"/>
    <property type="molecule type" value="Genomic_DNA"/>
</dbReference>
<dbReference type="Proteomes" id="UP001464378">
    <property type="component" value="Unassembled WGS sequence"/>
</dbReference>
<dbReference type="Pfam" id="PF07136">
    <property type="entry name" value="DUF1385"/>
    <property type="match status" value="1"/>
</dbReference>
<keyword evidence="1" id="KW-0472">Membrane</keyword>
<dbReference type="InterPro" id="IPR010787">
    <property type="entry name" value="DUF1385"/>
</dbReference>
<keyword evidence="1" id="KW-1133">Transmembrane helix</keyword>
<name>A0ABV1E7D8_9FIRM</name>
<feature type="transmembrane region" description="Helical" evidence="1">
    <location>
        <begin position="226"/>
        <end position="245"/>
    </location>
</feature>
<dbReference type="PANTHER" id="PTHR42867:SF1">
    <property type="entry name" value="MEMBRANE PROTEIN-RELATED"/>
    <property type="match status" value="1"/>
</dbReference>
<feature type="transmembrane region" description="Helical" evidence="1">
    <location>
        <begin position="157"/>
        <end position="177"/>
    </location>
</feature>
<evidence type="ECO:0000256" key="1">
    <source>
        <dbReference type="SAM" id="Phobius"/>
    </source>
</evidence>